<dbReference type="Pfam" id="PF21788">
    <property type="entry name" value="TNP-like_GBD"/>
    <property type="match status" value="1"/>
</dbReference>
<evidence type="ECO:0000313" key="9">
    <source>
        <dbReference type="EMBL" id="KAH8037703.1"/>
    </source>
</evidence>
<organism evidence="9 10">
    <name type="scientific">Rhipicephalus microplus</name>
    <name type="common">Cattle tick</name>
    <name type="synonym">Boophilus microplus</name>
    <dbReference type="NCBI Taxonomy" id="6941"/>
    <lineage>
        <taxon>Eukaryota</taxon>
        <taxon>Metazoa</taxon>
        <taxon>Ecdysozoa</taxon>
        <taxon>Arthropoda</taxon>
        <taxon>Chelicerata</taxon>
        <taxon>Arachnida</taxon>
        <taxon>Acari</taxon>
        <taxon>Parasitiformes</taxon>
        <taxon>Ixodida</taxon>
        <taxon>Ixodoidea</taxon>
        <taxon>Ixodidae</taxon>
        <taxon>Rhipicephalinae</taxon>
        <taxon>Rhipicephalus</taxon>
        <taxon>Boophilus</taxon>
    </lineage>
</organism>
<evidence type="ECO:0000256" key="6">
    <source>
        <dbReference type="SAM" id="Coils"/>
    </source>
</evidence>
<dbReference type="SMART" id="SM00980">
    <property type="entry name" value="THAP"/>
    <property type="match status" value="1"/>
</dbReference>
<keyword evidence="3" id="KW-0862">Zinc</keyword>
<dbReference type="SUPFAM" id="SSF57716">
    <property type="entry name" value="Glucocorticoid receptor-like (DNA-binding domain)"/>
    <property type="match status" value="1"/>
</dbReference>
<dbReference type="AlphaFoldDB" id="A0A9J6EU37"/>
<accession>A0A9J6EU37</accession>
<dbReference type="Pfam" id="PF21787">
    <property type="entry name" value="TNP-like_RNaseH_N"/>
    <property type="match status" value="1"/>
</dbReference>
<evidence type="ECO:0000259" key="8">
    <source>
        <dbReference type="PROSITE" id="PS50950"/>
    </source>
</evidence>
<dbReference type="InterPro" id="IPR038441">
    <property type="entry name" value="THAP_Znf_sf"/>
</dbReference>
<dbReference type="SMART" id="SM00692">
    <property type="entry name" value="DM3"/>
    <property type="match status" value="1"/>
</dbReference>
<keyword evidence="6" id="KW-0175">Coiled coil</keyword>
<dbReference type="GO" id="GO:0003677">
    <property type="term" value="F:DNA binding"/>
    <property type="evidence" value="ECO:0007669"/>
    <property type="project" value="UniProtKB-UniRule"/>
</dbReference>
<comment type="caution">
    <text evidence="9">The sequence shown here is derived from an EMBL/GenBank/DDBJ whole genome shotgun (WGS) entry which is preliminary data.</text>
</comment>
<feature type="region of interest" description="Disordered" evidence="7">
    <location>
        <begin position="160"/>
        <end position="185"/>
    </location>
</feature>
<evidence type="ECO:0000256" key="5">
    <source>
        <dbReference type="PROSITE-ProRule" id="PRU00309"/>
    </source>
</evidence>
<name>A0A9J6EU37_RHIMP</name>
<evidence type="ECO:0000256" key="4">
    <source>
        <dbReference type="ARBA" id="ARBA00023125"/>
    </source>
</evidence>
<dbReference type="InterPro" id="IPR048366">
    <property type="entry name" value="TNP-like_GBD"/>
</dbReference>
<dbReference type="VEuPathDB" id="VectorBase:LOC119170829"/>
<sequence length="927" mass="104177">MVYCCVPLCKSSGRTAASRGISFHEFPITDVRNLWLKNIHRQAEGKQPWLPNDRSKVCSLHFRPEDYRESTKYRRLKPDAAPTLFPDFPTYLQPAPSQPRRPAKRKRVSLYCPKQATKHRQEQFLCRKSTLTPEPDPQPPSQTPPHDLVQRTCSFSFLPSTSEPALKETPRPVSVRPKPTKSTQTRMSLSRMALLLKQVTRLTRKCRLLARKKNDLQEEVSGLKREARKVNLAMEKANLVLLQEKVEQNEPKALFIQEQLAFLGVKKGRWREETIRNCVLWHSKSPAAYRLIRESGLLALPCRSTLKRYIGACTGEVVSSLMKQQLHMEAKLHSEKARCGSLVMDEMSIKEATIYHKQSDAVHGLVNLGGAEADYGLENELATHLLCFVFVGLSTHYRLPVGYYFTKALTGQQLEHLALNVMQSVEDAGFRVVRLVGDNHKSNTKFFSSLSGGQIQPVVEHPLDAGRPLFLSFDYCHIIKNIRSQFLDAKKIFRNQGKLILPDFLRLLHKTQESQGAFKLVRCLTEKHLSPSNFEKMNVRRAVDIFSVQVTSVLRFLQQHGHRLGANGFQNCLPTLEFMEVVQKWFALHIKSTTLHWTSRDALRMPFYSADDERLLRLETECLQYFAQWKESTLHKKEFLSEETYEALRVTTLSTVLCTRHLLQLGFYFVLTGKFSSDDVESLFSAIRQLNGSNDLTDAYAALSALQKILTTGIIHSSESGNVGGVVAPLGEVPALPVEPVKQAATGTDIRKLLLPHLATLERYPCPPQQSLRSSTLALIAGFLVRAIQDNIECEGCLVKLQAPSSSSPTTALIAGIDRGGLSYPTLPLVGFVHHLEQAASRVASVLVKGPQPLKKFSAVVLPSLLKSPLFDCAEDKSVPHKTKLVSVILQKFMRPFLSNTANGLTVSNAKKKALKTKPTSRKVLKV</sequence>
<dbReference type="PANTHER" id="PTHR47577">
    <property type="entry name" value="THAP DOMAIN-CONTAINING PROTEIN 6"/>
    <property type="match status" value="1"/>
</dbReference>
<evidence type="ECO:0000256" key="2">
    <source>
        <dbReference type="ARBA" id="ARBA00022771"/>
    </source>
</evidence>
<evidence type="ECO:0000256" key="3">
    <source>
        <dbReference type="ARBA" id="ARBA00022833"/>
    </source>
</evidence>
<feature type="coiled-coil region" evidence="6">
    <location>
        <begin position="199"/>
        <end position="233"/>
    </location>
</feature>
<evidence type="ECO:0000256" key="7">
    <source>
        <dbReference type="SAM" id="MobiDB-lite"/>
    </source>
</evidence>
<dbReference type="Gene3D" id="6.20.210.20">
    <property type="entry name" value="THAP domain"/>
    <property type="match status" value="1"/>
</dbReference>
<dbReference type="GO" id="GO:0008270">
    <property type="term" value="F:zinc ion binding"/>
    <property type="evidence" value="ECO:0007669"/>
    <property type="project" value="UniProtKB-KW"/>
</dbReference>
<dbReference type="PROSITE" id="PS50950">
    <property type="entry name" value="ZF_THAP"/>
    <property type="match status" value="1"/>
</dbReference>
<evidence type="ECO:0000256" key="1">
    <source>
        <dbReference type="ARBA" id="ARBA00022723"/>
    </source>
</evidence>
<reference evidence="9" key="1">
    <citation type="journal article" date="2020" name="Cell">
        <title>Large-Scale Comparative Analyses of Tick Genomes Elucidate Their Genetic Diversity and Vector Capacities.</title>
        <authorList>
            <consortium name="Tick Genome and Microbiome Consortium (TIGMIC)"/>
            <person name="Jia N."/>
            <person name="Wang J."/>
            <person name="Shi W."/>
            <person name="Du L."/>
            <person name="Sun Y."/>
            <person name="Zhan W."/>
            <person name="Jiang J.F."/>
            <person name="Wang Q."/>
            <person name="Zhang B."/>
            <person name="Ji P."/>
            <person name="Bell-Sakyi L."/>
            <person name="Cui X.M."/>
            <person name="Yuan T.T."/>
            <person name="Jiang B.G."/>
            <person name="Yang W.F."/>
            <person name="Lam T.T."/>
            <person name="Chang Q.C."/>
            <person name="Ding S.J."/>
            <person name="Wang X.J."/>
            <person name="Zhu J.G."/>
            <person name="Ruan X.D."/>
            <person name="Zhao L."/>
            <person name="Wei J.T."/>
            <person name="Ye R.Z."/>
            <person name="Que T.C."/>
            <person name="Du C.H."/>
            <person name="Zhou Y.H."/>
            <person name="Cheng J.X."/>
            <person name="Dai P.F."/>
            <person name="Guo W.B."/>
            <person name="Han X.H."/>
            <person name="Huang E.J."/>
            <person name="Li L.F."/>
            <person name="Wei W."/>
            <person name="Gao Y.C."/>
            <person name="Liu J.Z."/>
            <person name="Shao H.Z."/>
            <person name="Wang X."/>
            <person name="Wang C.C."/>
            <person name="Yang T.C."/>
            <person name="Huo Q.B."/>
            <person name="Li W."/>
            <person name="Chen H.Y."/>
            <person name="Chen S.E."/>
            <person name="Zhou L.G."/>
            <person name="Ni X.B."/>
            <person name="Tian J.H."/>
            <person name="Sheng Y."/>
            <person name="Liu T."/>
            <person name="Pan Y.S."/>
            <person name="Xia L.Y."/>
            <person name="Li J."/>
            <person name="Zhao F."/>
            <person name="Cao W.C."/>
        </authorList>
    </citation>
    <scope>NUCLEOTIDE SEQUENCE</scope>
    <source>
        <strain evidence="9">Rmic-2018</strain>
    </source>
</reference>
<dbReference type="Proteomes" id="UP000821866">
    <property type="component" value="Chromosome 10"/>
</dbReference>
<dbReference type="InterPro" id="IPR048365">
    <property type="entry name" value="TNP-like_RNaseH_N"/>
</dbReference>
<dbReference type="EMBL" id="JABSTU010000002">
    <property type="protein sequence ID" value="KAH8037703.1"/>
    <property type="molecule type" value="Genomic_DNA"/>
</dbReference>
<dbReference type="VEuPathDB" id="VectorBase:LOC119180018"/>
<reference evidence="9" key="2">
    <citation type="submission" date="2021-09" db="EMBL/GenBank/DDBJ databases">
        <authorList>
            <person name="Jia N."/>
            <person name="Wang J."/>
            <person name="Shi W."/>
            <person name="Du L."/>
            <person name="Sun Y."/>
            <person name="Zhan W."/>
            <person name="Jiang J."/>
            <person name="Wang Q."/>
            <person name="Zhang B."/>
            <person name="Ji P."/>
            <person name="Sakyi L.B."/>
            <person name="Cui X."/>
            <person name="Yuan T."/>
            <person name="Jiang B."/>
            <person name="Yang W."/>
            <person name="Lam T.T.-Y."/>
            <person name="Chang Q."/>
            <person name="Ding S."/>
            <person name="Wang X."/>
            <person name="Zhu J."/>
            <person name="Ruan X."/>
            <person name="Zhao L."/>
            <person name="Wei J."/>
            <person name="Que T."/>
            <person name="Du C."/>
            <person name="Cheng J."/>
            <person name="Dai P."/>
            <person name="Han X."/>
            <person name="Huang E."/>
            <person name="Gao Y."/>
            <person name="Liu J."/>
            <person name="Shao H."/>
            <person name="Ye R."/>
            <person name="Li L."/>
            <person name="Wei W."/>
            <person name="Wang X."/>
            <person name="Wang C."/>
            <person name="Huo Q."/>
            <person name="Li W."/>
            <person name="Guo W."/>
            <person name="Chen H."/>
            <person name="Chen S."/>
            <person name="Zhou L."/>
            <person name="Zhou L."/>
            <person name="Ni X."/>
            <person name="Tian J."/>
            <person name="Zhou Y."/>
            <person name="Sheng Y."/>
            <person name="Liu T."/>
            <person name="Pan Y."/>
            <person name="Xia L."/>
            <person name="Li J."/>
            <person name="Zhao F."/>
            <person name="Cao W."/>
        </authorList>
    </citation>
    <scope>NUCLEOTIDE SEQUENCE</scope>
    <source>
        <strain evidence="9">Rmic-2018</strain>
        <tissue evidence="9">Larvae</tissue>
    </source>
</reference>
<gene>
    <name evidence="9" type="ORF">HPB51_015748</name>
</gene>
<dbReference type="InterPro" id="IPR006612">
    <property type="entry name" value="THAP_Znf"/>
</dbReference>
<keyword evidence="1" id="KW-0479">Metal-binding</keyword>
<protein>
    <recommendedName>
        <fullName evidence="8">THAP-type domain-containing protein</fullName>
    </recommendedName>
</protein>
<keyword evidence="10" id="KW-1185">Reference proteome</keyword>
<dbReference type="PANTHER" id="PTHR47577:SF2">
    <property type="entry name" value="THAP DOMAIN CONTAINING 9"/>
    <property type="match status" value="1"/>
</dbReference>
<keyword evidence="2 5" id="KW-0863">Zinc-finger</keyword>
<feature type="domain" description="THAP-type" evidence="8">
    <location>
        <begin position="1"/>
        <end position="85"/>
    </location>
</feature>
<keyword evidence="4 5" id="KW-0238">DNA-binding</keyword>
<evidence type="ECO:0000313" key="10">
    <source>
        <dbReference type="Proteomes" id="UP000821866"/>
    </source>
</evidence>
<dbReference type="Pfam" id="PF05485">
    <property type="entry name" value="THAP"/>
    <property type="match status" value="1"/>
</dbReference>
<feature type="region of interest" description="Disordered" evidence="7">
    <location>
        <begin position="78"/>
        <end position="108"/>
    </location>
</feature>
<proteinExistence type="predicted"/>